<sequence length="43" mass="5174">MDILVLILFIVFIIFASNLMQKLTEQNELLEQIRNQIEHMNEK</sequence>
<organism evidence="2 3">
    <name type="scientific">Salisediminibacterium halotolerans</name>
    <dbReference type="NCBI Taxonomy" id="517425"/>
    <lineage>
        <taxon>Bacteria</taxon>
        <taxon>Bacillati</taxon>
        <taxon>Bacillota</taxon>
        <taxon>Bacilli</taxon>
        <taxon>Bacillales</taxon>
        <taxon>Bacillaceae</taxon>
        <taxon>Salisediminibacterium</taxon>
    </lineage>
</organism>
<evidence type="ECO:0000313" key="2">
    <source>
        <dbReference type="EMBL" id="SES28330.1"/>
    </source>
</evidence>
<protein>
    <submittedName>
        <fullName evidence="2">Uncharacterized protein</fullName>
    </submittedName>
</protein>
<dbReference type="AlphaFoldDB" id="A0A1H9W302"/>
<evidence type="ECO:0000256" key="1">
    <source>
        <dbReference type="SAM" id="Coils"/>
    </source>
</evidence>
<dbReference type="EMBL" id="FOGV01000027">
    <property type="protein sequence ID" value="SES28330.1"/>
    <property type="molecule type" value="Genomic_DNA"/>
</dbReference>
<evidence type="ECO:0000313" key="3">
    <source>
        <dbReference type="Proteomes" id="UP000199318"/>
    </source>
</evidence>
<comment type="caution">
    <text evidence="2">The sequence shown here is derived from an EMBL/GenBank/DDBJ whole genome shotgun (WGS) entry which is preliminary data.</text>
</comment>
<proteinExistence type="predicted"/>
<reference evidence="3" key="1">
    <citation type="submission" date="2016-10" db="EMBL/GenBank/DDBJ databases">
        <authorList>
            <person name="de Groot N.N."/>
        </authorList>
    </citation>
    <scope>NUCLEOTIDE SEQUENCE [LARGE SCALE GENOMIC DNA]</scope>
    <source>
        <strain evidence="3">10nlg</strain>
    </source>
</reference>
<keyword evidence="1" id="KW-0175">Coiled coil</keyword>
<accession>A0A1H9W302</accession>
<dbReference type="Proteomes" id="UP000199318">
    <property type="component" value="Unassembled WGS sequence"/>
</dbReference>
<feature type="coiled-coil region" evidence="1">
    <location>
        <begin position="16"/>
        <end position="43"/>
    </location>
</feature>
<keyword evidence="3" id="KW-1185">Reference proteome</keyword>
<name>A0A1H9W302_9BACI</name>
<gene>
    <name evidence="2" type="ORF">SAMN05444126_12710</name>
</gene>